<evidence type="ECO:0000256" key="14">
    <source>
        <dbReference type="ARBA" id="ARBA00023128"/>
    </source>
</evidence>
<feature type="domain" description="PROP1-like PPR" evidence="18">
    <location>
        <begin position="87"/>
        <end position="306"/>
    </location>
</feature>
<dbReference type="GO" id="GO:0005739">
    <property type="term" value="C:mitochondrion"/>
    <property type="evidence" value="ECO:0007669"/>
    <property type="project" value="UniProtKB-SubCell"/>
</dbReference>
<keyword evidence="6" id="KW-0819">tRNA processing</keyword>
<dbReference type="Gene3D" id="3.40.50.11980">
    <property type="match status" value="1"/>
</dbReference>
<comment type="similarity">
    <text evidence="4">Belongs to the PPR family. P subfamily.</text>
</comment>
<evidence type="ECO:0000256" key="8">
    <source>
        <dbReference type="ARBA" id="ARBA00022723"/>
    </source>
</evidence>
<feature type="domain" description="PRORP" evidence="17">
    <location>
        <begin position="346"/>
        <end position="573"/>
    </location>
</feature>
<dbReference type="Pfam" id="PF17177">
    <property type="entry name" value="PPR_long"/>
    <property type="match status" value="1"/>
</dbReference>
<dbReference type="FunFam" id="1.25.40.10:FF:000339">
    <property type="entry name" value="Proteinaceous RNase P 1, chloroplastic/mitochondrial"/>
    <property type="match status" value="1"/>
</dbReference>
<dbReference type="InterPro" id="IPR033443">
    <property type="entry name" value="PROP1-like_PPR_dom"/>
</dbReference>
<evidence type="ECO:0000256" key="15">
    <source>
        <dbReference type="ARBA" id="ARBA00023211"/>
    </source>
</evidence>
<keyword evidence="15" id="KW-0464">Manganese</keyword>
<keyword evidence="13" id="KW-0809">Transit peptide</keyword>
<keyword evidence="8" id="KW-0479">Metal-binding</keyword>
<dbReference type="GO" id="GO:0004526">
    <property type="term" value="F:ribonuclease P activity"/>
    <property type="evidence" value="ECO:0007669"/>
    <property type="project" value="UniProtKB-EC"/>
</dbReference>
<dbReference type="GO" id="GO:0001682">
    <property type="term" value="P:tRNA 5'-leader removal"/>
    <property type="evidence" value="ECO:0007669"/>
    <property type="project" value="EnsemblPlants"/>
</dbReference>
<evidence type="ECO:0000256" key="11">
    <source>
        <dbReference type="ARBA" id="ARBA00022833"/>
    </source>
</evidence>
<evidence type="ECO:0000256" key="9">
    <source>
        <dbReference type="ARBA" id="ARBA00022737"/>
    </source>
</evidence>
<keyword evidence="7" id="KW-0540">Nuclease</keyword>
<evidence type="ECO:0000313" key="19">
    <source>
        <dbReference type="EnsemblPlants" id="Kaladp0024s0400.1.v1.1"/>
    </source>
</evidence>
<dbReference type="PANTHER" id="PTHR13547">
    <property type="match status" value="1"/>
</dbReference>
<evidence type="ECO:0000256" key="16">
    <source>
        <dbReference type="SAM" id="MobiDB-lite"/>
    </source>
</evidence>
<dbReference type="OMA" id="CIDINPV"/>
<dbReference type="AlphaFoldDB" id="A0A7N0T721"/>
<dbReference type="EC" id="3.1.26.5" evidence="5"/>
<evidence type="ECO:0000256" key="10">
    <source>
        <dbReference type="ARBA" id="ARBA00022801"/>
    </source>
</evidence>
<proteinExistence type="inferred from homology"/>
<evidence type="ECO:0000256" key="12">
    <source>
        <dbReference type="ARBA" id="ARBA00022842"/>
    </source>
</evidence>
<feature type="region of interest" description="Disordered" evidence="16">
    <location>
        <begin position="74"/>
        <end position="94"/>
    </location>
</feature>
<dbReference type="EnsemblPlants" id="Kaladp0024s0400.1.v1.1">
    <property type="protein sequence ID" value="Kaladp0024s0400.1.v1.1"/>
    <property type="gene ID" value="Kaladp0024s0400.v1.1"/>
</dbReference>
<keyword evidence="10" id="KW-0378">Hydrolase</keyword>
<evidence type="ECO:0000256" key="13">
    <source>
        <dbReference type="ARBA" id="ARBA00022946"/>
    </source>
</evidence>
<dbReference type="GO" id="GO:0046872">
    <property type="term" value="F:metal ion binding"/>
    <property type="evidence" value="ECO:0007669"/>
    <property type="project" value="UniProtKB-KW"/>
</dbReference>
<comment type="cofactor">
    <cofactor evidence="2">
        <name>Mg(2+)</name>
        <dbReference type="ChEBI" id="CHEBI:18420"/>
    </cofactor>
</comment>
<dbReference type="Gene3D" id="1.25.40.10">
    <property type="entry name" value="Tetratricopeptide repeat domain"/>
    <property type="match status" value="1"/>
</dbReference>
<accession>A0A7N0T721</accession>
<keyword evidence="20" id="KW-1185">Reference proteome</keyword>
<dbReference type="Proteomes" id="UP000594263">
    <property type="component" value="Unplaced"/>
</dbReference>
<dbReference type="Pfam" id="PF16953">
    <property type="entry name" value="PRORP"/>
    <property type="match status" value="1"/>
</dbReference>
<keyword evidence="11" id="KW-0862">Zinc</keyword>
<sequence length="578" mass="64329">MQTLRSGCVAASLSGKCYPLLSVFQISPAARRSAALPVCDAVGLFSRQISPFSMRKSRRLCSLVAASPIHESSEKGMETGNLSTRARKKAKRENPESLLKHKLDMCSRNGDLKEALGWYDYARREGIKLGVHHYNSLLYLCVSGSSVSSGDSVDNGRGSDIEMGLKRGVEILEQMHLDGVDPNEATFTNAARLAAARDDPEMAFSLVKKMQGFGIPPRLRSYGPALFSFCKNGQAEKAYEVDGHMRESEVLAEEPELAALVKLSADIGNADKVYEMLHRLRVTVRQVSEPTAGDIEEWFWSKAAAETGERDWDVEKVKEGVVKGGGGWHGQGWLGRGKWTIARSEMNEKGICQKCGENLVCIDIDPRETEKFASSLASLACQREAKTNFVQFQDWLKEHGPFDAVIDGANVSLVNQKNFNFRQLNIIVNKLREISPTKKLPLVILHTSRVHGGAAKIPYNKKLLDHWKNAGALYATPPGSNDDWYWLYAAVSSKCLLVTNDEMRDHLFQLLGNSFFPIWKEKHQVRLTVTPRTGPSLHMPPPYSIVIQESEQGSWHVPTVTGDDLEAPRQWLCVTRES</sequence>
<dbReference type="InterPro" id="IPR031595">
    <property type="entry name" value="PRORP_C"/>
</dbReference>
<evidence type="ECO:0000256" key="3">
    <source>
        <dbReference type="ARBA" id="ARBA00004173"/>
    </source>
</evidence>
<evidence type="ECO:0000256" key="7">
    <source>
        <dbReference type="ARBA" id="ARBA00022722"/>
    </source>
</evidence>
<evidence type="ECO:0000256" key="4">
    <source>
        <dbReference type="ARBA" id="ARBA00007626"/>
    </source>
</evidence>
<reference evidence="19" key="1">
    <citation type="submission" date="2021-01" db="UniProtKB">
        <authorList>
            <consortium name="EnsemblPlants"/>
        </authorList>
    </citation>
    <scope>IDENTIFICATION</scope>
</reference>
<dbReference type="GO" id="GO:0009507">
    <property type="term" value="C:chloroplast"/>
    <property type="evidence" value="ECO:0007669"/>
    <property type="project" value="EnsemblPlants"/>
</dbReference>
<protein>
    <recommendedName>
        <fullName evidence="5">ribonuclease P</fullName>
        <ecNumber evidence="5">3.1.26.5</ecNumber>
    </recommendedName>
</protein>
<evidence type="ECO:0000259" key="17">
    <source>
        <dbReference type="Pfam" id="PF16953"/>
    </source>
</evidence>
<evidence type="ECO:0000256" key="6">
    <source>
        <dbReference type="ARBA" id="ARBA00022694"/>
    </source>
</evidence>
<keyword evidence="9" id="KW-0677">Repeat</keyword>
<evidence type="ECO:0000313" key="20">
    <source>
        <dbReference type="Proteomes" id="UP000594263"/>
    </source>
</evidence>
<organism evidence="19 20">
    <name type="scientific">Kalanchoe fedtschenkoi</name>
    <name type="common">Lavender scallops</name>
    <name type="synonym">South American air plant</name>
    <dbReference type="NCBI Taxonomy" id="63787"/>
    <lineage>
        <taxon>Eukaryota</taxon>
        <taxon>Viridiplantae</taxon>
        <taxon>Streptophyta</taxon>
        <taxon>Embryophyta</taxon>
        <taxon>Tracheophyta</taxon>
        <taxon>Spermatophyta</taxon>
        <taxon>Magnoliopsida</taxon>
        <taxon>eudicotyledons</taxon>
        <taxon>Gunneridae</taxon>
        <taxon>Pentapetalae</taxon>
        <taxon>Saxifragales</taxon>
        <taxon>Crassulaceae</taxon>
        <taxon>Kalanchoe</taxon>
    </lineage>
</organism>
<keyword evidence="14" id="KW-0496">Mitochondrion</keyword>
<evidence type="ECO:0000259" key="18">
    <source>
        <dbReference type="Pfam" id="PF17177"/>
    </source>
</evidence>
<evidence type="ECO:0000256" key="2">
    <source>
        <dbReference type="ARBA" id="ARBA00001946"/>
    </source>
</evidence>
<evidence type="ECO:0000256" key="5">
    <source>
        <dbReference type="ARBA" id="ARBA00012179"/>
    </source>
</evidence>
<keyword evidence="12" id="KW-0460">Magnesium</keyword>
<evidence type="ECO:0000256" key="1">
    <source>
        <dbReference type="ARBA" id="ARBA00000928"/>
    </source>
</evidence>
<comment type="catalytic activity">
    <reaction evidence="1">
        <text>Endonucleolytic cleavage of RNA, removing 5'-extranucleotides from tRNA precursor.</text>
        <dbReference type="EC" id="3.1.26.5"/>
    </reaction>
</comment>
<dbReference type="PANTHER" id="PTHR13547:SF1">
    <property type="entry name" value="MITOCHONDRIAL RIBONUCLEASE P CATALYTIC SUBUNIT"/>
    <property type="match status" value="1"/>
</dbReference>
<dbReference type="Gramene" id="Kaladp0024s0400.1.v1.1">
    <property type="protein sequence ID" value="Kaladp0024s0400.1.v1.1"/>
    <property type="gene ID" value="Kaladp0024s0400.v1.1"/>
</dbReference>
<dbReference type="FunFam" id="3.40.50.11980:FF:000002">
    <property type="entry name" value="Proteinaceous RNase P 2"/>
    <property type="match status" value="1"/>
</dbReference>
<dbReference type="InterPro" id="IPR011990">
    <property type="entry name" value="TPR-like_helical_dom_sf"/>
</dbReference>
<name>A0A7N0T721_KALFE</name>
<comment type="subcellular location">
    <subcellularLocation>
        <location evidence="3">Mitochondrion</location>
    </subcellularLocation>
</comment>